<sequence>MYMYVRRMGVCVYMYVCMYVCVCAYACMHVCAIRSPINESRMFPSQPVRVRPYTVHLSVAYITPHASASDGVRVSRVGCGPKPPSNMHRHPSQQRRLRAPSLVNTYRLPPTLPWRSISHLPVASSTVSFYQIGLKSAIIAVLEASELRASLSIIIVLPSTAIA</sequence>
<dbReference type="Proteomes" id="UP001201163">
    <property type="component" value="Unassembled WGS sequence"/>
</dbReference>
<evidence type="ECO:0000256" key="1">
    <source>
        <dbReference type="SAM" id="Phobius"/>
    </source>
</evidence>
<organism evidence="2 3">
    <name type="scientific">Lactarius akahatsu</name>
    <dbReference type="NCBI Taxonomy" id="416441"/>
    <lineage>
        <taxon>Eukaryota</taxon>
        <taxon>Fungi</taxon>
        <taxon>Dikarya</taxon>
        <taxon>Basidiomycota</taxon>
        <taxon>Agaricomycotina</taxon>
        <taxon>Agaricomycetes</taxon>
        <taxon>Russulales</taxon>
        <taxon>Russulaceae</taxon>
        <taxon>Lactarius</taxon>
    </lineage>
</organism>
<dbReference type="EMBL" id="JAKELL010000002">
    <property type="protein sequence ID" value="KAH9000146.1"/>
    <property type="molecule type" value="Genomic_DNA"/>
</dbReference>
<keyword evidence="1" id="KW-1133">Transmembrane helix</keyword>
<protein>
    <submittedName>
        <fullName evidence="2">Uncharacterized protein</fullName>
    </submittedName>
</protein>
<proteinExistence type="predicted"/>
<feature type="transmembrane region" description="Helical" evidence="1">
    <location>
        <begin position="12"/>
        <end position="33"/>
    </location>
</feature>
<dbReference type="AlphaFoldDB" id="A0AAD4LTK3"/>
<keyword evidence="1" id="KW-0812">Transmembrane</keyword>
<keyword evidence="1" id="KW-0472">Membrane</keyword>
<accession>A0AAD4LTK3</accession>
<name>A0AAD4LTK3_9AGAM</name>
<keyword evidence="3" id="KW-1185">Reference proteome</keyword>
<gene>
    <name evidence="2" type="ORF">EDB92DRAFT_468260</name>
</gene>
<reference evidence="2" key="1">
    <citation type="submission" date="2022-01" db="EMBL/GenBank/DDBJ databases">
        <title>Comparative genomics reveals a dynamic genome evolution in the ectomycorrhizal milk-cap (Lactarius) mushrooms.</title>
        <authorList>
            <consortium name="DOE Joint Genome Institute"/>
            <person name="Lebreton A."/>
            <person name="Tang N."/>
            <person name="Kuo A."/>
            <person name="LaButti K."/>
            <person name="Drula E."/>
            <person name="Barry K."/>
            <person name="Clum A."/>
            <person name="Lipzen A."/>
            <person name="Mousain D."/>
            <person name="Ng V."/>
            <person name="Wang R."/>
            <person name="Wang X."/>
            <person name="Dai Y."/>
            <person name="Henrissat B."/>
            <person name="Grigoriev I.V."/>
            <person name="Guerin-Laguette A."/>
            <person name="Yu F."/>
            <person name="Martin F.M."/>
        </authorList>
    </citation>
    <scope>NUCLEOTIDE SEQUENCE</scope>
    <source>
        <strain evidence="2">QP</strain>
    </source>
</reference>
<comment type="caution">
    <text evidence="2">The sequence shown here is derived from an EMBL/GenBank/DDBJ whole genome shotgun (WGS) entry which is preliminary data.</text>
</comment>
<evidence type="ECO:0000313" key="2">
    <source>
        <dbReference type="EMBL" id="KAH9000146.1"/>
    </source>
</evidence>
<evidence type="ECO:0000313" key="3">
    <source>
        <dbReference type="Proteomes" id="UP001201163"/>
    </source>
</evidence>